<evidence type="ECO:0000313" key="2">
    <source>
        <dbReference type="EMBL" id="WZN65997.1"/>
    </source>
</evidence>
<feature type="region of interest" description="Disordered" evidence="1">
    <location>
        <begin position="172"/>
        <end position="216"/>
    </location>
</feature>
<evidence type="ECO:0000313" key="3">
    <source>
        <dbReference type="Proteomes" id="UP001472866"/>
    </source>
</evidence>
<reference evidence="2 3" key="1">
    <citation type="submission" date="2024-03" db="EMBL/GenBank/DDBJ databases">
        <title>Complete genome sequence of the green alga Chloropicon roscoffensis RCC1871.</title>
        <authorList>
            <person name="Lemieux C."/>
            <person name="Pombert J.-F."/>
            <person name="Otis C."/>
            <person name="Turmel M."/>
        </authorList>
    </citation>
    <scope>NUCLEOTIDE SEQUENCE [LARGE SCALE GENOMIC DNA]</scope>
    <source>
        <strain evidence="2 3">RCC1871</strain>
    </source>
</reference>
<name>A0AAX4PIG8_9CHLO</name>
<accession>A0AAX4PIG8</accession>
<gene>
    <name evidence="2" type="ORF">HKI87_14g75600</name>
</gene>
<protein>
    <submittedName>
        <fullName evidence="2">Uncharacterized protein</fullName>
    </submittedName>
</protein>
<dbReference type="EMBL" id="CP151514">
    <property type="protein sequence ID" value="WZN65997.1"/>
    <property type="molecule type" value="Genomic_DNA"/>
</dbReference>
<feature type="compositionally biased region" description="Basic and acidic residues" evidence="1">
    <location>
        <begin position="174"/>
        <end position="183"/>
    </location>
</feature>
<sequence length="266" mass="28374">MAASMARRPAVAKPSDMFYGYNNNHAHGGGGGASVSGQPDDMVQSWIESLPALQDLSQVKSKATPPERSDSFSAPTSRSGSPVVVGGGRRALAFSKLSVVVPATCTNITRDQEDIIELREEEANFLAAARGEVGAQAGQEQPKGGAASKSPRAWQAWWRECKRKFGSLHRRRTAEKEEGCEGKRPRKAACDGEDEDPEVGGAAAHPTLPAKPTPCRPSIARASTGLDSGLIRLHDNVPNPLLTLTVCAFQFTQSSGLLLCFYLFAL</sequence>
<dbReference type="AlphaFoldDB" id="A0AAX4PIG8"/>
<proteinExistence type="predicted"/>
<keyword evidence="3" id="KW-1185">Reference proteome</keyword>
<feature type="region of interest" description="Disordered" evidence="1">
    <location>
        <begin position="16"/>
        <end position="85"/>
    </location>
</feature>
<evidence type="ECO:0000256" key="1">
    <source>
        <dbReference type="SAM" id="MobiDB-lite"/>
    </source>
</evidence>
<organism evidence="2 3">
    <name type="scientific">Chloropicon roscoffensis</name>
    <dbReference type="NCBI Taxonomy" id="1461544"/>
    <lineage>
        <taxon>Eukaryota</taxon>
        <taxon>Viridiplantae</taxon>
        <taxon>Chlorophyta</taxon>
        <taxon>Chloropicophyceae</taxon>
        <taxon>Chloropicales</taxon>
        <taxon>Chloropicaceae</taxon>
        <taxon>Chloropicon</taxon>
    </lineage>
</organism>
<dbReference type="Proteomes" id="UP001472866">
    <property type="component" value="Chromosome 14"/>
</dbReference>